<dbReference type="Gene3D" id="3.60.21.10">
    <property type="match status" value="1"/>
</dbReference>
<evidence type="ECO:0000259" key="2">
    <source>
        <dbReference type="SMART" id="SM00635"/>
    </source>
</evidence>
<dbReference type="Pfam" id="PF02368">
    <property type="entry name" value="Big_2"/>
    <property type="match status" value="2"/>
</dbReference>
<protein>
    <submittedName>
        <fullName evidence="3">Alkaline phosphatase</fullName>
    </submittedName>
</protein>
<dbReference type="SUPFAM" id="SSF49373">
    <property type="entry name" value="Invasin/intimin cell-adhesion fragments"/>
    <property type="match status" value="2"/>
</dbReference>
<comment type="caution">
    <text evidence="3">The sequence shown here is derived from an EMBL/GenBank/DDBJ whole genome shotgun (WGS) entry which is preliminary data.</text>
</comment>
<accession>A0A538SVB0</accession>
<dbReference type="Gene3D" id="2.60.40.1080">
    <property type="match status" value="2"/>
</dbReference>
<evidence type="ECO:0000256" key="1">
    <source>
        <dbReference type="ARBA" id="ARBA00022729"/>
    </source>
</evidence>
<evidence type="ECO:0000313" key="3">
    <source>
        <dbReference type="EMBL" id="TMQ55316.1"/>
    </source>
</evidence>
<dbReference type="InterPro" id="IPR029052">
    <property type="entry name" value="Metallo-depent_PP-like"/>
</dbReference>
<dbReference type="AlphaFoldDB" id="A0A538SVB0"/>
<dbReference type="SMART" id="SM00635">
    <property type="entry name" value="BID_2"/>
    <property type="match status" value="2"/>
</dbReference>
<keyword evidence="1" id="KW-0732">Signal</keyword>
<name>A0A538SVB0_UNCEI</name>
<proteinExistence type="predicted"/>
<dbReference type="EMBL" id="VBOU01000033">
    <property type="protein sequence ID" value="TMQ55316.1"/>
    <property type="molecule type" value="Genomic_DNA"/>
</dbReference>
<gene>
    <name evidence="3" type="ORF">E6K74_03575</name>
</gene>
<dbReference type="InterPro" id="IPR008964">
    <property type="entry name" value="Invasin/intimin_cell_adhesion"/>
</dbReference>
<dbReference type="GO" id="GO:0003993">
    <property type="term" value="F:acid phosphatase activity"/>
    <property type="evidence" value="ECO:0007669"/>
    <property type="project" value="InterPro"/>
</dbReference>
<dbReference type="InterPro" id="IPR039331">
    <property type="entry name" value="PAPs-like"/>
</dbReference>
<dbReference type="InterPro" id="IPR004843">
    <property type="entry name" value="Calcineurin-like_PHP"/>
</dbReference>
<feature type="domain" description="BIG2" evidence="2">
    <location>
        <begin position="68"/>
        <end position="148"/>
    </location>
</feature>
<feature type="domain" description="BIG2" evidence="2">
    <location>
        <begin position="153"/>
        <end position="233"/>
    </location>
</feature>
<organism evidence="3 4">
    <name type="scientific">Eiseniibacteriota bacterium</name>
    <dbReference type="NCBI Taxonomy" id="2212470"/>
    <lineage>
        <taxon>Bacteria</taxon>
        <taxon>Candidatus Eiseniibacteriota</taxon>
    </lineage>
</organism>
<dbReference type="PANTHER" id="PTHR22953">
    <property type="entry name" value="ACID PHOSPHATASE RELATED"/>
    <property type="match status" value="1"/>
</dbReference>
<dbReference type="Pfam" id="PF00149">
    <property type="entry name" value="Metallophos"/>
    <property type="match status" value="1"/>
</dbReference>
<dbReference type="SUPFAM" id="SSF56300">
    <property type="entry name" value="Metallo-dependent phosphatases"/>
    <property type="match status" value="1"/>
</dbReference>
<evidence type="ECO:0000313" key="4">
    <source>
        <dbReference type="Proteomes" id="UP000319829"/>
    </source>
</evidence>
<dbReference type="Proteomes" id="UP000319829">
    <property type="component" value="Unassembled WGS sequence"/>
</dbReference>
<dbReference type="InterPro" id="IPR003343">
    <property type="entry name" value="Big_2"/>
</dbReference>
<sequence>MREVLVRPNIASTREARRRPDIMTLKLEPSRRLDLLKHAGILSVAVVLLGFGSCSKTNDKTNLVGPTPVASVAVSPGSATIAAAGSVSLAATPKDAGGIPLLGRVVTWSSDNTAAATVNGSGLVSGVAAGTATITATCEGRTGTSDITVSSVPVALVTVSPTSASVQEGSTTQLTATPKDAGGIPLLGRVLTWSSGNTAAATVNGSGLVSGVAAGTATITATCEGQTATSDITVTASSSSVTFVGAGDIADDGFKAEETAKLLDGIPGTVFTAGDNAYPDGAASDYTNYYEPTWGRHKARTLPCPGNHDYHTSGASGYFGYYGSSAGPAGRGYYSYDLGDWHIISLNSEIDASAGSAQEQWLRADLAASSKDCTIAYWHQPLFSSGDVHGSTNICKPLWQALQDAKAEIVICGHDHEYERFAPQTAAGVADPATGIREFVVGTGGAGLYTISATIANSEVHNTNTFGVLKLTLGSGSYSWQFIPIAGQTFTDSGSGTCHK</sequence>
<reference evidence="3 4" key="1">
    <citation type="journal article" date="2019" name="Nat. Microbiol.">
        <title>Mediterranean grassland soil C-N compound turnover is dependent on rainfall and depth, and is mediated by genomically divergent microorganisms.</title>
        <authorList>
            <person name="Diamond S."/>
            <person name="Andeer P.F."/>
            <person name="Li Z."/>
            <person name="Crits-Christoph A."/>
            <person name="Burstein D."/>
            <person name="Anantharaman K."/>
            <person name="Lane K.R."/>
            <person name="Thomas B.C."/>
            <person name="Pan C."/>
            <person name="Northen T.R."/>
            <person name="Banfield J.F."/>
        </authorList>
    </citation>
    <scope>NUCLEOTIDE SEQUENCE [LARGE SCALE GENOMIC DNA]</scope>
    <source>
        <strain evidence="3">WS_4</strain>
    </source>
</reference>
<dbReference type="PANTHER" id="PTHR22953:SF153">
    <property type="entry name" value="PURPLE ACID PHOSPHATASE"/>
    <property type="match status" value="1"/>
</dbReference>